<proteinExistence type="predicted"/>
<evidence type="ECO:0000313" key="2">
    <source>
        <dbReference type="Proteomes" id="UP000499080"/>
    </source>
</evidence>
<dbReference type="Proteomes" id="UP000499080">
    <property type="component" value="Unassembled WGS sequence"/>
</dbReference>
<organism evidence="1 2">
    <name type="scientific">Araneus ventricosus</name>
    <name type="common">Orbweaver spider</name>
    <name type="synonym">Epeira ventricosa</name>
    <dbReference type="NCBI Taxonomy" id="182803"/>
    <lineage>
        <taxon>Eukaryota</taxon>
        <taxon>Metazoa</taxon>
        <taxon>Ecdysozoa</taxon>
        <taxon>Arthropoda</taxon>
        <taxon>Chelicerata</taxon>
        <taxon>Arachnida</taxon>
        <taxon>Araneae</taxon>
        <taxon>Araneomorphae</taxon>
        <taxon>Entelegynae</taxon>
        <taxon>Araneoidea</taxon>
        <taxon>Araneidae</taxon>
        <taxon>Araneus</taxon>
    </lineage>
</organism>
<protein>
    <submittedName>
        <fullName evidence="1">Uncharacterized protein</fullName>
    </submittedName>
</protein>
<comment type="caution">
    <text evidence="1">The sequence shown here is derived from an EMBL/GenBank/DDBJ whole genome shotgun (WGS) entry which is preliminary data.</text>
</comment>
<evidence type="ECO:0000313" key="1">
    <source>
        <dbReference type="EMBL" id="GBM65746.1"/>
    </source>
</evidence>
<reference evidence="1 2" key="1">
    <citation type="journal article" date="2019" name="Sci. Rep.">
        <title>Orb-weaving spider Araneus ventricosus genome elucidates the spidroin gene catalogue.</title>
        <authorList>
            <person name="Kono N."/>
            <person name="Nakamura H."/>
            <person name="Ohtoshi R."/>
            <person name="Moran D.A.P."/>
            <person name="Shinohara A."/>
            <person name="Yoshida Y."/>
            <person name="Fujiwara M."/>
            <person name="Mori M."/>
            <person name="Tomita M."/>
            <person name="Arakawa K."/>
        </authorList>
    </citation>
    <scope>NUCLEOTIDE SEQUENCE [LARGE SCALE GENOMIC DNA]</scope>
</reference>
<dbReference type="AlphaFoldDB" id="A0A4Y2HK53"/>
<name>A0A4Y2HK53_ARAVE</name>
<sequence>MGDALRPAHTLQCEEANGETKVFSIQCVEEGNHHCTKKRWMRLKSGFSTQWMEKVNTITAQRRQLNWEIKSLNKYPVSEKVNTITAQRRH</sequence>
<accession>A0A4Y2HK53</accession>
<dbReference type="EMBL" id="BGPR01001992">
    <property type="protein sequence ID" value="GBM65746.1"/>
    <property type="molecule type" value="Genomic_DNA"/>
</dbReference>
<gene>
    <name evidence="1" type="ORF">AVEN_84652_1</name>
</gene>
<keyword evidence="2" id="KW-1185">Reference proteome</keyword>